<feature type="region of interest" description="Disordered" evidence="1">
    <location>
        <begin position="139"/>
        <end position="173"/>
    </location>
</feature>
<dbReference type="PANTHER" id="PTHR46119:SF8">
    <property type="entry name" value="OS08G0405700 PROTEIN"/>
    <property type="match status" value="1"/>
</dbReference>
<dbReference type="GO" id="GO:0046872">
    <property type="term" value="F:metal ion binding"/>
    <property type="evidence" value="ECO:0007669"/>
    <property type="project" value="InterPro"/>
</dbReference>
<feature type="non-terminal residue" evidence="4">
    <location>
        <position position="249"/>
    </location>
</feature>
<dbReference type="InterPro" id="IPR036163">
    <property type="entry name" value="HMA_dom_sf"/>
</dbReference>
<comment type="caution">
    <text evidence="4">The sequence shown here is derived from an EMBL/GenBank/DDBJ whole genome shotgun (WGS) entry which is preliminary data.</text>
</comment>
<evidence type="ECO:0000256" key="1">
    <source>
        <dbReference type="SAM" id="MobiDB-lite"/>
    </source>
</evidence>
<dbReference type="PROSITE" id="PS50846">
    <property type="entry name" value="HMA_2"/>
    <property type="match status" value="1"/>
</dbReference>
<feature type="compositionally biased region" description="Basic and acidic residues" evidence="1">
    <location>
        <begin position="157"/>
        <end position="169"/>
    </location>
</feature>
<dbReference type="PANTHER" id="PTHR46119">
    <property type="entry name" value="OS08G0405700 PROTEIN"/>
    <property type="match status" value="1"/>
</dbReference>
<evidence type="ECO:0000256" key="2">
    <source>
        <dbReference type="SAM" id="Phobius"/>
    </source>
</evidence>
<dbReference type="InterPro" id="IPR044526">
    <property type="entry name" value="NAKR1-3"/>
</dbReference>
<feature type="compositionally biased region" description="Basic and acidic residues" evidence="1">
    <location>
        <begin position="139"/>
        <end position="150"/>
    </location>
</feature>
<keyword evidence="2" id="KW-0472">Membrane</keyword>
<proteinExistence type="predicted"/>
<gene>
    <name evidence="4" type="ORF">IFM89_001566</name>
</gene>
<sequence>PGPGPVEHAKDKQGKHLLCHQLSYLIKKPCFTISFISPSFSTPFSLFYLLLFLPLHKRRRIKVIEKNKGTMNIKNAKKMGMGGFMCRSPASTAVCMTADSSSVIIPRRQVQRSSSSSMVDHSMLMMNNNTKYTRLAESRRRTMSLGDRRSATLSSVLKRDRERERERIPSRPRTSVVPAQPVFQEVVMRVSIHCQGCAGKIKKHLSKMEGVTSFSIDLETKRVTVMGHVSPVGVLESISKLKKAEFWPC</sequence>
<name>A0A835I0M6_9MAGN</name>
<dbReference type="OrthoDB" id="689350at2759"/>
<accession>A0A835I0M6</accession>
<reference evidence="4 5" key="1">
    <citation type="submission" date="2020-10" db="EMBL/GenBank/DDBJ databases">
        <title>The Coptis chinensis genome and diversification of protoberbering-type alkaloids.</title>
        <authorList>
            <person name="Wang B."/>
            <person name="Shu S."/>
            <person name="Song C."/>
            <person name="Liu Y."/>
        </authorList>
    </citation>
    <scope>NUCLEOTIDE SEQUENCE [LARGE SCALE GENOMIC DNA]</scope>
    <source>
        <strain evidence="4">HL-2020</strain>
        <tissue evidence="4">Leaf</tissue>
    </source>
</reference>
<dbReference type="Proteomes" id="UP000631114">
    <property type="component" value="Unassembled WGS sequence"/>
</dbReference>
<dbReference type="EMBL" id="JADFTS010000004">
    <property type="protein sequence ID" value="KAF9607818.1"/>
    <property type="molecule type" value="Genomic_DNA"/>
</dbReference>
<keyword evidence="5" id="KW-1185">Reference proteome</keyword>
<evidence type="ECO:0000259" key="3">
    <source>
        <dbReference type="PROSITE" id="PS50846"/>
    </source>
</evidence>
<dbReference type="AlphaFoldDB" id="A0A835I0M6"/>
<organism evidence="4 5">
    <name type="scientific">Coptis chinensis</name>
    <dbReference type="NCBI Taxonomy" id="261450"/>
    <lineage>
        <taxon>Eukaryota</taxon>
        <taxon>Viridiplantae</taxon>
        <taxon>Streptophyta</taxon>
        <taxon>Embryophyta</taxon>
        <taxon>Tracheophyta</taxon>
        <taxon>Spermatophyta</taxon>
        <taxon>Magnoliopsida</taxon>
        <taxon>Ranunculales</taxon>
        <taxon>Ranunculaceae</taxon>
        <taxon>Coptidoideae</taxon>
        <taxon>Coptis</taxon>
    </lineage>
</organism>
<dbReference type="Pfam" id="PF00403">
    <property type="entry name" value="HMA"/>
    <property type="match status" value="1"/>
</dbReference>
<dbReference type="InterPro" id="IPR006121">
    <property type="entry name" value="HMA_dom"/>
</dbReference>
<feature type="domain" description="HMA" evidence="3">
    <location>
        <begin position="183"/>
        <end position="249"/>
    </location>
</feature>
<feature type="transmembrane region" description="Helical" evidence="2">
    <location>
        <begin position="31"/>
        <end position="53"/>
    </location>
</feature>
<dbReference type="SUPFAM" id="SSF55008">
    <property type="entry name" value="HMA, heavy metal-associated domain"/>
    <property type="match status" value="1"/>
</dbReference>
<evidence type="ECO:0000313" key="4">
    <source>
        <dbReference type="EMBL" id="KAF9607818.1"/>
    </source>
</evidence>
<dbReference type="Gene3D" id="3.30.70.100">
    <property type="match status" value="1"/>
</dbReference>
<evidence type="ECO:0000313" key="5">
    <source>
        <dbReference type="Proteomes" id="UP000631114"/>
    </source>
</evidence>
<protein>
    <recommendedName>
        <fullName evidence="3">HMA domain-containing protein</fullName>
    </recommendedName>
</protein>
<keyword evidence="2" id="KW-1133">Transmembrane helix</keyword>
<dbReference type="CDD" id="cd00371">
    <property type="entry name" value="HMA"/>
    <property type="match status" value="1"/>
</dbReference>
<keyword evidence="2" id="KW-0812">Transmembrane</keyword>